<accession>A0AAJ1BFK0</accession>
<name>A0AAJ1BFK0_9GAMM</name>
<dbReference type="Proteomes" id="UP001297581">
    <property type="component" value="Unassembled WGS sequence"/>
</dbReference>
<evidence type="ECO:0000313" key="1">
    <source>
        <dbReference type="EMBL" id="MCH4293042.1"/>
    </source>
</evidence>
<proteinExistence type="predicted"/>
<keyword evidence="2" id="KW-1185">Reference proteome</keyword>
<gene>
    <name evidence="1" type="ORF">MJ923_01825</name>
</gene>
<organism evidence="1 2">
    <name type="scientific">Shewanella zhuhaiensis</name>
    <dbReference type="NCBI Taxonomy" id="2919576"/>
    <lineage>
        <taxon>Bacteria</taxon>
        <taxon>Pseudomonadati</taxon>
        <taxon>Pseudomonadota</taxon>
        <taxon>Gammaproteobacteria</taxon>
        <taxon>Alteromonadales</taxon>
        <taxon>Shewanellaceae</taxon>
        <taxon>Shewanella</taxon>
    </lineage>
</organism>
<protein>
    <submittedName>
        <fullName evidence="1">Uncharacterized protein</fullName>
    </submittedName>
</protein>
<dbReference type="RefSeq" id="WP_240589660.1">
    <property type="nucleotide sequence ID" value="NZ_JAKUDL010000001.1"/>
</dbReference>
<evidence type="ECO:0000313" key="2">
    <source>
        <dbReference type="Proteomes" id="UP001297581"/>
    </source>
</evidence>
<sequence>MALSLLILASVLTLGWFLYSRYQSDHWHQRHRKHRHSHHQQDAHAANHFKDHALCETLEDVKEQVRHSESIPQGEHPFHCVAVAPGNQDCDARQAIDGKRFLSADAPPLPLPGCQQAHCQCHYEHYEDRRVPGSDRRARYGLTEELYGHFGETNKRLMPRGRRRSDM</sequence>
<dbReference type="EMBL" id="JAKUDL010000001">
    <property type="protein sequence ID" value="MCH4293042.1"/>
    <property type="molecule type" value="Genomic_DNA"/>
</dbReference>
<comment type="caution">
    <text evidence="1">The sequence shown here is derived from an EMBL/GenBank/DDBJ whole genome shotgun (WGS) entry which is preliminary data.</text>
</comment>
<dbReference type="AlphaFoldDB" id="A0AAJ1BFK0"/>
<reference evidence="1 2" key="1">
    <citation type="submission" date="2022-02" db="EMBL/GenBank/DDBJ databases">
        <title>The genome sequence of Shewanella sp. 3B26.</title>
        <authorList>
            <person name="Du J."/>
        </authorList>
    </citation>
    <scope>NUCLEOTIDE SEQUENCE [LARGE SCALE GENOMIC DNA]</scope>
    <source>
        <strain evidence="1 2">3B26</strain>
    </source>
</reference>